<dbReference type="EMBL" id="JAIWYP010000009">
    <property type="protein sequence ID" value="KAH3771659.1"/>
    <property type="molecule type" value="Genomic_DNA"/>
</dbReference>
<gene>
    <name evidence="1" type="ORF">DPMN_172986</name>
</gene>
<sequence length="54" mass="5956">MATAQPTLHDVMSLLEGIGGRLSAVEHQLQCLDAMDHRMAVLENWRHENSVVGS</sequence>
<evidence type="ECO:0000313" key="1">
    <source>
        <dbReference type="EMBL" id="KAH3771659.1"/>
    </source>
</evidence>
<accession>A0A9D4E3U4</accession>
<keyword evidence="2" id="KW-1185">Reference proteome</keyword>
<protein>
    <submittedName>
        <fullName evidence="1">Uncharacterized protein</fullName>
    </submittedName>
</protein>
<dbReference type="Proteomes" id="UP000828390">
    <property type="component" value="Unassembled WGS sequence"/>
</dbReference>
<reference evidence="1" key="1">
    <citation type="journal article" date="2019" name="bioRxiv">
        <title>The Genome of the Zebra Mussel, Dreissena polymorpha: A Resource for Invasive Species Research.</title>
        <authorList>
            <person name="McCartney M.A."/>
            <person name="Auch B."/>
            <person name="Kono T."/>
            <person name="Mallez S."/>
            <person name="Zhang Y."/>
            <person name="Obille A."/>
            <person name="Becker A."/>
            <person name="Abrahante J.E."/>
            <person name="Garbe J."/>
            <person name="Badalamenti J.P."/>
            <person name="Herman A."/>
            <person name="Mangelson H."/>
            <person name="Liachko I."/>
            <person name="Sullivan S."/>
            <person name="Sone E.D."/>
            <person name="Koren S."/>
            <person name="Silverstein K.A.T."/>
            <person name="Beckman K.B."/>
            <person name="Gohl D.M."/>
        </authorList>
    </citation>
    <scope>NUCLEOTIDE SEQUENCE</scope>
    <source>
        <strain evidence="1">Duluth1</strain>
        <tissue evidence="1">Whole animal</tissue>
    </source>
</reference>
<evidence type="ECO:0000313" key="2">
    <source>
        <dbReference type="Proteomes" id="UP000828390"/>
    </source>
</evidence>
<comment type="caution">
    <text evidence="1">The sequence shown here is derived from an EMBL/GenBank/DDBJ whole genome shotgun (WGS) entry which is preliminary data.</text>
</comment>
<reference evidence="1" key="2">
    <citation type="submission" date="2020-11" db="EMBL/GenBank/DDBJ databases">
        <authorList>
            <person name="McCartney M.A."/>
            <person name="Auch B."/>
            <person name="Kono T."/>
            <person name="Mallez S."/>
            <person name="Becker A."/>
            <person name="Gohl D.M."/>
            <person name="Silverstein K.A.T."/>
            <person name="Koren S."/>
            <person name="Bechman K.B."/>
            <person name="Herman A."/>
            <person name="Abrahante J.E."/>
            <person name="Garbe J."/>
        </authorList>
    </citation>
    <scope>NUCLEOTIDE SEQUENCE</scope>
    <source>
        <strain evidence="1">Duluth1</strain>
        <tissue evidence="1">Whole animal</tissue>
    </source>
</reference>
<organism evidence="1 2">
    <name type="scientific">Dreissena polymorpha</name>
    <name type="common">Zebra mussel</name>
    <name type="synonym">Mytilus polymorpha</name>
    <dbReference type="NCBI Taxonomy" id="45954"/>
    <lineage>
        <taxon>Eukaryota</taxon>
        <taxon>Metazoa</taxon>
        <taxon>Spiralia</taxon>
        <taxon>Lophotrochozoa</taxon>
        <taxon>Mollusca</taxon>
        <taxon>Bivalvia</taxon>
        <taxon>Autobranchia</taxon>
        <taxon>Heteroconchia</taxon>
        <taxon>Euheterodonta</taxon>
        <taxon>Imparidentia</taxon>
        <taxon>Neoheterodontei</taxon>
        <taxon>Myida</taxon>
        <taxon>Dreissenoidea</taxon>
        <taxon>Dreissenidae</taxon>
        <taxon>Dreissena</taxon>
    </lineage>
</organism>
<name>A0A9D4E3U4_DREPO</name>
<proteinExistence type="predicted"/>
<dbReference type="AlphaFoldDB" id="A0A9D4E3U4"/>